<dbReference type="GO" id="GO:0009507">
    <property type="term" value="C:chloroplast"/>
    <property type="evidence" value="ECO:0007669"/>
    <property type="project" value="UniProtKB-SubCell"/>
</dbReference>
<feature type="domain" description="Thiazole synthase ThiG" evidence="9">
    <location>
        <begin position="11"/>
        <end position="262"/>
    </location>
</feature>
<accession>A0A075DWI1</accession>
<evidence type="ECO:0000313" key="10">
    <source>
        <dbReference type="EMBL" id="AHY04366.1"/>
    </source>
</evidence>
<evidence type="ECO:0000256" key="6">
    <source>
        <dbReference type="ARBA" id="ARBA00023270"/>
    </source>
</evidence>
<keyword evidence="4 8" id="KW-0808">Transferase</keyword>
<evidence type="ECO:0000256" key="5">
    <source>
        <dbReference type="ARBA" id="ARBA00022977"/>
    </source>
</evidence>
<feature type="binding site" evidence="8">
    <location>
        <begin position="219"/>
        <end position="220"/>
    </location>
    <ligand>
        <name>1-deoxy-D-xylulose 5-phosphate</name>
        <dbReference type="ChEBI" id="CHEBI:57792"/>
    </ligand>
</feature>
<evidence type="ECO:0000256" key="7">
    <source>
        <dbReference type="ARBA" id="ARBA00049897"/>
    </source>
</evidence>
<dbReference type="SUPFAM" id="SSF110399">
    <property type="entry name" value="ThiG-like"/>
    <property type="match status" value="1"/>
</dbReference>
<dbReference type="UniPathway" id="UPA00060"/>
<feature type="binding site" evidence="8">
    <location>
        <position position="171"/>
    </location>
    <ligand>
        <name>1-deoxy-D-xylulose 5-phosphate</name>
        <dbReference type="ChEBI" id="CHEBI:57792"/>
    </ligand>
</feature>
<dbReference type="PANTHER" id="PTHR34266">
    <property type="entry name" value="THIAZOLE SYNTHASE"/>
    <property type="match status" value="1"/>
</dbReference>
<gene>
    <name evidence="8 10" type="primary">thiG</name>
    <name evidence="10" type="ORF">ChtoCp_00083</name>
</gene>
<comment type="function">
    <text evidence="1 8">Catalyzes the rearrangement of 1-deoxy-D-xylulose 5-phosphate (DXP) to produce the thiazole phosphate moiety of thiamine. Sulfur is provided by the thiocarboxylate moiety of the carrier protein ThiS. In vitro, sulfur can be provided by H(2)S.</text>
</comment>
<dbReference type="Gene3D" id="3.20.20.70">
    <property type="entry name" value="Aldolase class I"/>
    <property type="match status" value="1"/>
</dbReference>
<dbReference type="GO" id="GO:0009229">
    <property type="term" value="P:thiamine diphosphate biosynthetic process"/>
    <property type="evidence" value="ECO:0007669"/>
    <property type="project" value="UniProtKB-UniRule"/>
</dbReference>
<comment type="catalytic activity">
    <reaction evidence="7 8">
        <text>[ThiS sulfur-carrier protein]-C-terminal-Gly-aminoethanethioate + 2-iminoacetate + 1-deoxy-D-xylulose 5-phosphate = [ThiS sulfur-carrier protein]-C-terminal Gly-Gly + 2-[(2R,5Z)-2-carboxy-4-methylthiazol-5(2H)-ylidene]ethyl phosphate + 2 H2O + H(+)</text>
        <dbReference type="Rhea" id="RHEA:26297"/>
        <dbReference type="Rhea" id="RHEA-COMP:12909"/>
        <dbReference type="Rhea" id="RHEA-COMP:19908"/>
        <dbReference type="ChEBI" id="CHEBI:15377"/>
        <dbReference type="ChEBI" id="CHEBI:15378"/>
        <dbReference type="ChEBI" id="CHEBI:57792"/>
        <dbReference type="ChEBI" id="CHEBI:62899"/>
        <dbReference type="ChEBI" id="CHEBI:77846"/>
        <dbReference type="ChEBI" id="CHEBI:90778"/>
        <dbReference type="ChEBI" id="CHEBI:232372"/>
        <dbReference type="EC" id="2.8.1.10"/>
    </reaction>
</comment>
<dbReference type="AlphaFoldDB" id="A0A075DWI1"/>
<protein>
    <recommendedName>
        <fullName evidence="3 8">Thiazole synthase</fullName>
        <ecNumber evidence="3 8">2.8.1.10</ecNumber>
    </recommendedName>
</protein>
<dbReference type="EC" id="2.8.1.10" evidence="3 8"/>
<keyword evidence="10" id="KW-0934">Plastid</keyword>
<geneLocation type="chloroplast" evidence="10"/>
<evidence type="ECO:0000256" key="2">
    <source>
        <dbReference type="ARBA" id="ARBA00004948"/>
    </source>
</evidence>
<keyword evidence="6 8" id="KW-0704">Schiff base</keyword>
<dbReference type="GO" id="GO:1990107">
    <property type="term" value="F:thiazole synthase activity"/>
    <property type="evidence" value="ECO:0007669"/>
    <property type="project" value="UniProtKB-EC"/>
</dbReference>
<dbReference type="PANTHER" id="PTHR34266:SF2">
    <property type="entry name" value="THIAZOLE SYNTHASE"/>
    <property type="match status" value="1"/>
</dbReference>
<evidence type="ECO:0000256" key="3">
    <source>
        <dbReference type="ARBA" id="ARBA00011960"/>
    </source>
</evidence>
<sequence length="268" mass="28793">MHILENDNLVISGRSFSSRLMLGTGKYKNFQEANEAILASNCEILTVAIRRAQNSSVDSIDKLLETFDWTKIWLMPNTAGCQTAEQAIRLAFLGREILKNLNYENNNFIKLEVIPDPKYLLPDSIGTMAAAEYLISKGFAVLPYINADPILAKQLEEIGCATVMPLGSPIGSNKGLKNLYNINIIVEGANIPVIIDAGIGSPSQAAQAMEIGADGVLTNTAIAKANSPIQMAYGMRLAVEAGRIGYLAGKAKAMTIAQPSSPTYGISK</sequence>
<evidence type="ECO:0000259" key="9">
    <source>
        <dbReference type="Pfam" id="PF05690"/>
    </source>
</evidence>
<name>A0A075DWI1_9EUKA</name>
<evidence type="ECO:0000256" key="1">
    <source>
        <dbReference type="ARBA" id="ARBA00002834"/>
    </source>
</evidence>
<dbReference type="InterPro" id="IPR008867">
    <property type="entry name" value="ThiG"/>
</dbReference>
<evidence type="ECO:0000256" key="8">
    <source>
        <dbReference type="HAMAP-Rule" id="MF_00443"/>
    </source>
</evidence>
<dbReference type="EMBL" id="KJ201907">
    <property type="protein sequence ID" value="AHY04366.1"/>
    <property type="molecule type" value="Genomic_DNA"/>
</dbReference>
<dbReference type="HAMAP" id="MF_00443">
    <property type="entry name" value="ThiG"/>
    <property type="match status" value="1"/>
</dbReference>
<dbReference type="InterPro" id="IPR013785">
    <property type="entry name" value="Aldolase_TIM"/>
</dbReference>
<dbReference type="Pfam" id="PF05690">
    <property type="entry name" value="ThiG"/>
    <property type="match status" value="1"/>
</dbReference>
<comment type="pathway">
    <text evidence="2 8">Cofactor biosynthesis; thiamine diphosphate biosynthesis.</text>
</comment>
<organism evidence="10">
    <name type="scientific">Chrysochromulina tobinii</name>
    <dbReference type="NCBI Taxonomy" id="1460289"/>
    <lineage>
        <taxon>Eukaryota</taxon>
        <taxon>Haptista</taxon>
        <taxon>Haptophyta</taxon>
        <taxon>Prymnesiophyceae</taxon>
        <taxon>Prymnesiales</taxon>
        <taxon>Chrysochromulinaceae</taxon>
        <taxon>Chrysochromulina</taxon>
    </lineage>
</organism>
<comment type="similarity">
    <text evidence="8">Belongs to the ThiG family.</text>
</comment>
<feature type="active site" description="Schiff-base intermediate with DXP" evidence="8">
    <location>
        <position position="110"/>
    </location>
</feature>
<proteinExistence type="inferred from homology"/>
<comment type="subcellular location">
    <subcellularLocation>
        <location evidence="8">Plastid</location>
        <location evidence="8">Chloroplast</location>
    </subcellularLocation>
</comment>
<reference evidence="10" key="2">
    <citation type="submission" date="2016-02" db="EMBL/GenBank/DDBJ databases">
        <authorList>
            <person name="Wen L."/>
            <person name="He K."/>
            <person name="Yang H."/>
        </authorList>
    </citation>
    <scope>NUCLEOTIDE SEQUENCE</scope>
    <source>
        <strain evidence="10">CCMP291</strain>
    </source>
</reference>
<dbReference type="CDD" id="cd04728">
    <property type="entry name" value="ThiG"/>
    <property type="match status" value="1"/>
</dbReference>
<evidence type="ECO:0000256" key="4">
    <source>
        <dbReference type="ARBA" id="ARBA00022679"/>
    </source>
</evidence>
<dbReference type="InterPro" id="IPR033983">
    <property type="entry name" value="Thiazole_synthase_ThiG"/>
</dbReference>
<keyword evidence="10" id="KW-0150">Chloroplast</keyword>
<reference evidence="10" key="1">
    <citation type="journal article" date="2014" name="BMC Genomics">
        <title>The mitochondrial and chloroplast genomes of the haptophyte Chrysochromulina tobin contain unique repeat structures and gene profiles.</title>
        <authorList>
            <person name="Hovde B.T."/>
            <person name="Starkenburg S.R."/>
            <person name="Hunsperger H.M."/>
            <person name="Mercer L.D."/>
            <person name="Deodato C.R."/>
            <person name="Jha R.K."/>
            <person name="Chertkov O."/>
            <person name="Monnat R.J.Jr."/>
            <person name="Cattolico R.A."/>
        </authorList>
    </citation>
    <scope>NUCLEOTIDE SEQUENCE</scope>
    <source>
        <strain evidence="10">CCMP291</strain>
    </source>
</reference>
<feature type="binding site" evidence="8">
    <location>
        <begin position="197"/>
        <end position="198"/>
    </location>
    <ligand>
        <name>1-deoxy-D-xylulose 5-phosphate</name>
        <dbReference type="ChEBI" id="CHEBI:57792"/>
    </ligand>
</feature>
<keyword evidence="5 8" id="KW-0784">Thiamine biosynthesis</keyword>
<comment type="subunit">
    <text evidence="8">Homotetramer. Forms heterodimers with either ThiH or ThiS.</text>
</comment>